<dbReference type="eggNOG" id="COG3752">
    <property type="taxonomic scope" value="Bacteria"/>
</dbReference>
<proteinExistence type="predicted"/>
<keyword evidence="3" id="KW-1185">Reference proteome</keyword>
<keyword evidence="1" id="KW-0472">Membrane</keyword>
<dbReference type="Proteomes" id="UP000011841">
    <property type="component" value="Chromosome"/>
</dbReference>
<evidence type="ECO:0000313" key="3">
    <source>
        <dbReference type="Proteomes" id="UP000011841"/>
    </source>
</evidence>
<dbReference type="Pfam" id="PF06966">
    <property type="entry name" value="DUF1295"/>
    <property type="match status" value="1"/>
</dbReference>
<dbReference type="InterPro" id="IPR010721">
    <property type="entry name" value="UstE-like"/>
</dbReference>
<dbReference type="HOGENOM" id="CLU_043418_3_1_5"/>
<dbReference type="PANTHER" id="PTHR32251">
    <property type="entry name" value="3-OXO-5-ALPHA-STEROID 4-DEHYDROGENASE"/>
    <property type="match status" value="1"/>
</dbReference>
<dbReference type="GeneID" id="301815179"/>
<feature type="transmembrane region" description="Helical" evidence="1">
    <location>
        <begin position="39"/>
        <end position="58"/>
    </location>
</feature>
<accession>M4Z2G8</accession>
<keyword evidence="1" id="KW-1133">Transmembrane helix</keyword>
<dbReference type="PANTHER" id="PTHR32251:SF17">
    <property type="entry name" value="STEROID 5-ALPHA REDUCTASE C-TERMINAL DOMAIN-CONTAINING PROTEIN"/>
    <property type="match status" value="1"/>
</dbReference>
<dbReference type="EMBL" id="AP012603">
    <property type="protein sequence ID" value="BAM87229.1"/>
    <property type="molecule type" value="Genomic_DNA"/>
</dbReference>
<evidence type="ECO:0000256" key="1">
    <source>
        <dbReference type="SAM" id="Phobius"/>
    </source>
</evidence>
<name>M4Z2G8_9BRAD</name>
<dbReference type="GO" id="GO:0016020">
    <property type="term" value="C:membrane"/>
    <property type="evidence" value="ECO:0007669"/>
    <property type="project" value="TreeGrafter"/>
</dbReference>
<dbReference type="AlphaFoldDB" id="M4Z2G8"/>
<organism evidence="2 3">
    <name type="scientific">Bradyrhizobium oligotrophicum S58</name>
    <dbReference type="NCBI Taxonomy" id="1245469"/>
    <lineage>
        <taxon>Bacteria</taxon>
        <taxon>Pseudomonadati</taxon>
        <taxon>Pseudomonadota</taxon>
        <taxon>Alphaproteobacteria</taxon>
        <taxon>Hyphomicrobiales</taxon>
        <taxon>Nitrobacteraceae</taxon>
        <taxon>Bradyrhizobium</taxon>
    </lineage>
</organism>
<dbReference type="KEGG" id="aol:S58_12190"/>
<feature type="transmembrane region" description="Helical" evidence="1">
    <location>
        <begin position="120"/>
        <end position="138"/>
    </location>
</feature>
<dbReference type="OrthoDB" id="9779233at2"/>
<dbReference type="PROSITE" id="PS50244">
    <property type="entry name" value="S5A_REDUCTASE"/>
    <property type="match status" value="1"/>
</dbReference>
<protein>
    <submittedName>
        <fullName evidence="2">Uncharacterized protein</fullName>
    </submittedName>
</protein>
<feature type="transmembrane region" description="Helical" evidence="1">
    <location>
        <begin position="216"/>
        <end position="236"/>
    </location>
</feature>
<gene>
    <name evidence="2" type="ORF">S58_12190</name>
</gene>
<evidence type="ECO:0000313" key="2">
    <source>
        <dbReference type="EMBL" id="BAM87229.1"/>
    </source>
</evidence>
<sequence>MTIVEYLQALLALGLALSLLMTMAWLVQQRTGNSGWVDTIWTFSVGLVGAAGAIWPVGGSAPSTRQWLVAVLVAVWSLRLGSHVAMRSRGIADDPRYAEFAKQWGAAAPRRMFLFLQQQAWGSVPLVFAMFVAAHAPAPELRLQDYLGVLVLLLGIAGEGLADAQLKAFRADPANKGKVCDHGLWRWSRHPNYFFEWVCWLSYPVIALSFDNPWGLASLLAPLLMYWFLVHVTGIPPLEQQMLRSRGDRYRAYQARTSAFFPLPPRDGATA</sequence>
<keyword evidence="1" id="KW-0812">Transmembrane</keyword>
<feature type="transmembrane region" description="Helical" evidence="1">
    <location>
        <begin position="6"/>
        <end position="27"/>
    </location>
</feature>
<dbReference type="PATRIC" id="fig|1245469.3.peg.1249"/>
<reference evidence="2 3" key="1">
    <citation type="journal article" date="2013" name="Appl. Environ. Microbiol.">
        <title>Genome analysis suggests that the soil oligotrophic bacterium Agromonas oligotrophica (Bradyrhizobium oligotrophicum) is a nitrogen-fixing symbiont of Aeschynomene indica.</title>
        <authorList>
            <person name="Okubo T."/>
            <person name="Fukushima S."/>
            <person name="Itakura M."/>
            <person name="Oshima K."/>
            <person name="Longtonglang A."/>
            <person name="Teaumroong N."/>
            <person name="Mitsui H."/>
            <person name="Hattori M."/>
            <person name="Hattori R."/>
            <person name="Hattori T."/>
            <person name="Minamisawa K."/>
        </authorList>
    </citation>
    <scope>NUCLEOTIDE SEQUENCE [LARGE SCALE GENOMIC DNA]</scope>
    <source>
        <strain evidence="2 3">S58</strain>
    </source>
</reference>
<dbReference type="Gene3D" id="1.20.120.1630">
    <property type="match status" value="1"/>
</dbReference>
<dbReference type="RefSeq" id="WP_015664362.1">
    <property type="nucleotide sequence ID" value="NC_020453.1"/>
</dbReference>
<dbReference type="STRING" id="1245469.S58_12190"/>